<accession>A0A2H0RKR6</accession>
<evidence type="ECO:0000256" key="1">
    <source>
        <dbReference type="SAM" id="MobiDB-lite"/>
    </source>
</evidence>
<reference evidence="2 3" key="1">
    <citation type="submission" date="2017-09" db="EMBL/GenBank/DDBJ databases">
        <title>Depth-based differentiation of microbial function through sediment-hosted aquifers and enrichment of novel symbionts in the deep terrestrial subsurface.</title>
        <authorList>
            <person name="Probst A.J."/>
            <person name="Ladd B."/>
            <person name="Jarett J.K."/>
            <person name="Geller-Mcgrath D.E."/>
            <person name="Sieber C.M."/>
            <person name="Emerson J.B."/>
            <person name="Anantharaman K."/>
            <person name="Thomas B.C."/>
            <person name="Malmstrom R."/>
            <person name="Stieglmeier M."/>
            <person name="Klingl A."/>
            <person name="Woyke T."/>
            <person name="Ryan C.M."/>
            <person name="Banfield J.F."/>
        </authorList>
    </citation>
    <scope>NUCLEOTIDE SEQUENCE [LARGE SCALE GENOMIC DNA]</scope>
    <source>
        <strain evidence="2">CG10_big_fil_rev_8_21_14_0_10_45_14</strain>
    </source>
</reference>
<sequence>MGFFDSLAELMNFDKPSALKKHASSSASKKIKVTKKTSANAKVTKKASKLPTVRALGKSINVRKIAEDTTKTTKLSTSKRNKDFRAHKAQKKVSLSPLSTVALKTGKKEANSPQSPYQDDAFANMNNYTPIEDGSESKEMICAPGEDCFWVCDGRVLSDLSELGEALGEIEDDIFEYHANEKRHDFAQWVEDVLCDGDCAKKLRETRTRHDARRVVLEALDMYR</sequence>
<evidence type="ECO:0000313" key="3">
    <source>
        <dbReference type="Proteomes" id="UP000230833"/>
    </source>
</evidence>
<dbReference type="Proteomes" id="UP000230833">
    <property type="component" value="Unassembled WGS sequence"/>
</dbReference>
<name>A0A2H0RKR6_9BACT</name>
<dbReference type="EMBL" id="PCYL01000007">
    <property type="protein sequence ID" value="PIR47093.1"/>
    <property type="molecule type" value="Genomic_DNA"/>
</dbReference>
<feature type="compositionally biased region" description="Basic residues" evidence="1">
    <location>
        <begin position="18"/>
        <end position="35"/>
    </location>
</feature>
<protein>
    <submittedName>
        <fullName evidence="2">Uncharacterized protein</fullName>
    </submittedName>
</protein>
<gene>
    <name evidence="2" type="ORF">COV07_00800</name>
</gene>
<feature type="region of interest" description="Disordered" evidence="1">
    <location>
        <begin position="70"/>
        <end position="89"/>
    </location>
</feature>
<dbReference type="AlphaFoldDB" id="A0A2H0RKR6"/>
<comment type="caution">
    <text evidence="2">The sequence shown here is derived from an EMBL/GenBank/DDBJ whole genome shotgun (WGS) entry which is preliminary data.</text>
</comment>
<feature type="region of interest" description="Disordered" evidence="1">
    <location>
        <begin position="18"/>
        <end position="37"/>
    </location>
</feature>
<proteinExistence type="predicted"/>
<organism evidence="2 3">
    <name type="scientific">Candidatus Vogelbacteria bacterium CG10_big_fil_rev_8_21_14_0_10_45_14</name>
    <dbReference type="NCBI Taxonomy" id="1975042"/>
    <lineage>
        <taxon>Bacteria</taxon>
        <taxon>Candidatus Vogeliibacteriota</taxon>
    </lineage>
</organism>
<evidence type="ECO:0000313" key="2">
    <source>
        <dbReference type="EMBL" id="PIR47093.1"/>
    </source>
</evidence>